<evidence type="ECO:0000259" key="4">
    <source>
        <dbReference type="PROSITE" id="PS50932"/>
    </source>
</evidence>
<feature type="domain" description="HTH lacI-type" evidence="4">
    <location>
        <begin position="3"/>
        <end position="57"/>
    </location>
</feature>
<organism evidence="5 6">
    <name type="scientific">Coprococcus comes</name>
    <dbReference type="NCBI Taxonomy" id="410072"/>
    <lineage>
        <taxon>Bacteria</taxon>
        <taxon>Bacillati</taxon>
        <taxon>Bacillota</taxon>
        <taxon>Clostridia</taxon>
        <taxon>Lachnospirales</taxon>
        <taxon>Lachnospiraceae</taxon>
        <taxon>Coprococcus</taxon>
    </lineage>
</organism>
<dbReference type="Pfam" id="PF13377">
    <property type="entry name" value="Peripla_BP_3"/>
    <property type="match status" value="1"/>
</dbReference>
<dbReference type="AlphaFoldDB" id="A0A173RA90"/>
<dbReference type="SMART" id="SM00354">
    <property type="entry name" value="HTH_LACI"/>
    <property type="match status" value="1"/>
</dbReference>
<keyword evidence="1" id="KW-0805">Transcription regulation</keyword>
<dbReference type="RefSeq" id="WP_055155653.1">
    <property type="nucleotide sequence ID" value="NZ_CYXR01000002.1"/>
</dbReference>
<protein>
    <submittedName>
        <fullName evidence="5">HTH-type transcriptional repressor CytR</fullName>
    </submittedName>
</protein>
<dbReference type="Gene3D" id="1.10.260.40">
    <property type="entry name" value="lambda repressor-like DNA-binding domains"/>
    <property type="match status" value="1"/>
</dbReference>
<evidence type="ECO:0000256" key="2">
    <source>
        <dbReference type="ARBA" id="ARBA00023125"/>
    </source>
</evidence>
<dbReference type="Gene3D" id="3.40.50.2300">
    <property type="match status" value="2"/>
</dbReference>
<dbReference type="PANTHER" id="PTHR30146:SF109">
    <property type="entry name" value="HTH-TYPE TRANSCRIPTIONAL REGULATOR GALS"/>
    <property type="match status" value="1"/>
</dbReference>
<name>A0A173RA90_9FIRM</name>
<evidence type="ECO:0000313" key="5">
    <source>
        <dbReference type="EMBL" id="CUM74298.1"/>
    </source>
</evidence>
<keyword evidence="2" id="KW-0238">DNA-binding</keyword>
<dbReference type="InterPro" id="IPR028082">
    <property type="entry name" value="Peripla_BP_I"/>
</dbReference>
<dbReference type="InterPro" id="IPR000843">
    <property type="entry name" value="HTH_LacI"/>
</dbReference>
<dbReference type="CDD" id="cd06267">
    <property type="entry name" value="PBP1_LacI_sugar_binding-like"/>
    <property type="match status" value="1"/>
</dbReference>
<dbReference type="SUPFAM" id="SSF53822">
    <property type="entry name" value="Periplasmic binding protein-like I"/>
    <property type="match status" value="1"/>
</dbReference>
<dbReference type="InterPro" id="IPR010982">
    <property type="entry name" value="Lambda_DNA-bd_dom_sf"/>
</dbReference>
<dbReference type="GO" id="GO:0000976">
    <property type="term" value="F:transcription cis-regulatory region binding"/>
    <property type="evidence" value="ECO:0007669"/>
    <property type="project" value="TreeGrafter"/>
</dbReference>
<proteinExistence type="predicted"/>
<evidence type="ECO:0000256" key="1">
    <source>
        <dbReference type="ARBA" id="ARBA00023015"/>
    </source>
</evidence>
<dbReference type="PROSITE" id="PS50932">
    <property type="entry name" value="HTH_LACI_2"/>
    <property type="match status" value="1"/>
</dbReference>
<dbReference type="PANTHER" id="PTHR30146">
    <property type="entry name" value="LACI-RELATED TRANSCRIPTIONAL REPRESSOR"/>
    <property type="match status" value="1"/>
</dbReference>
<accession>A0A173RA90</accession>
<dbReference type="CDD" id="cd01392">
    <property type="entry name" value="HTH_LacI"/>
    <property type="match status" value="1"/>
</dbReference>
<sequence>MGMTIKDIAKKCGVGVSTVSRALNNHPDINPETKKMILKTVEESNFVPNNSARNLKRTDSKSIAILVKEIDNPFFATMMRVMEKKIRRQKYSFFIQHMGKDQDEVDTALELIKEKKLRGIIFLGGDFRKNKERITKIKVPFVVSTAAFDKLPEKCIASYVSIDDRAESRKIVDHLCETGHKKIAILASDKKDENIGKLRLEGYREALKAHGLEVDEERICYLDEEDTTYSMENGYRMMKKLLKKETEFTAVFAISDLMVIGACKALLEEGKRIPEDVAVAGFDGLDYTGFYQPAITTMAQPVEEIARQSVGILFDMIETKKSQEGKYLPATLKERESTTGGRRTWKQD</sequence>
<evidence type="ECO:0000313" key="6">
    <source>
        <dbReference type="Proteomes" id="UP000095727"/>
    </source>
</evidence>
<dbReference type="GO" id="GO:0003700">
    <property type="term" value="F:DNA-binding transcription factor activity"/>
    <property type="evidence" value="ECO:0007669"/>
    <property type="project" value="TreeGrafter"/>
</dbReference>
<dbReference type="SUPFAM" id="SSF47413">
    <property type="entry name" value="lambda repressor-like DNA-binding domains"/>
    <property type="match status" value="1"/>
</dbReference>
<keyword evidence="3" id="KW-0804">Transcription</keyword>
<dbReference type="InterPro" id="IPR046335">
    <property type="entry name" value="LacI/GalR-like_sensor"/>
</dbReference>
<reference evidence="5 6" key="1">
    <citation type="submission" date="2015-09" db="EMBL/GenBank/DDBJ databases">
        <authorList>
            <consortium name="Pathogen Informatics"/>
        </authorList>
    </citation>
    <scope>NUCLEOTIDE SEQUENCE [LARGE SCALE GENOMIC DNA]</scope>
    <source>
        <strain evidence="5 6">2789STDY5834962</strain>
    </source>
</reference>
<dbReference type="EMBL" id="CYXR01000002">
    <property type="protein sequence ID" value="CUM74298.1"/>
    <property type="molecule type" value="Genomic_DNA"/>
</dbReference>
<dbReference type="Pfam" id="PF00356">
    <property type="entry name" value="LacI"/>
    <property type="match status" value="1"/>
</dbReference>
<dbReference type="Proteomes" id="UP000095727">
    <property type="component" value="Unassembled WGS sequence"/>
</dbReference>
<evidence type="ECO:0000256" key="3">
    <source>
        <dbReference type="ARBA" id="ARBA00023163"/>
    </source>
</evidence>
<gene>
    <name evidence="5" type="primary">cytR</name>
    <name evidence="5" type="ORF">ERS852574_00420</name>
</gene>